<evidence type="ECO:0000313" key="7">
    <source>
        <dbReference type="EMBL" id="MET3863263.1"/>
    </source>
</evidence>
<dbReference type="EMBL" id="JBEPNW010000002">
    <property type="protein sequence ID" value="MET3863263.1"/>
    <property type="molecule type" value="Genomic_DNA"/>
</dbReference>
<feature type="transmembrane region" description="Helical" evidence="6">
    <location>
        <begin position="81"/>
        <end position="98"/>
    </location>
</feature>
<comment type="caution">
    <text evidence="7">The sequence shown here is derived from an EMBL/GenBank/DDBJ whole genome shotgun (WGS) entry which is preliminary data.</text>
</comment>
<feature type="compositionally biased region" description="Basic and acidic residues" evidence="5">
    <location>
        <begin position="224"/>
        <end position="239"/>
    </location>
</feature>
<feature type="transmembrane region" description="Helical" evidence="6">
    <location>
        <begin position="136"/>
        <end position="154"/>
    </location>
</feature>
<keyword evidence="4 6" id="KW-0472">Membrane</keyword>
<evidence type="ECO:0000256" key="2">
    <source>
        <dbReference type="ARBA" id="ARBA00022692"/>
    </source>
</evidence>
<accession>A0ABV2N9T9</accession>
<gene>
    <name evidence="7" type="ORF">ABIC20_000572</name>
</gene>
<feature type="transmembrane region" description="Helical" evidence="6">
    <location>
        <begin position="40"/>
        <end position="61"/>
    </location>
</feature>
<sequence length="285" mass="31021">MAFENSPFRYGAQQPTGYAGTQVEVDQGLRTFMLGVYNNMVVGLGISGLVALGLNMASVAAYQGTRPILTPFGQTLYLSPLKWVLMLAPLAFIFVFSMRMDRMSASSARTMFWAFAAVMGASLSSLLLVFTGGSVVQVFFITAAAFGSLSLWGYTTRRSLSGMGSFLMMGLIGIILASLVNIFFASSALQFAISVLGVLIFAGADRLRHPEAQGDVSLRRLRRRDGGQDVGERRPDALSRLHQHVPVPAEPDRRPPLSQPERRDVETPAGDRRGLFLPGPRARTR</sequence>
<organism evidence="7 8">
    <name type="scientific">Methylobacterium radiotolerans</name>
    <dbReference type="NCBI Taxonomy" id="31998"/>
    <lineage>
        <taxon>Bacteria</taxon>
        <taxon>Pseudomonadati</taxon>
        <taxon>Pseudomonadota</taxon>
        <taxon>Alphaproteobacteria</taxon>
        <taxon>Hyphomicrobiales</taxon>
        <taxon>Methylobacteriaceae</taxon>
        <taxon>Methylobacterium</taxon>
    </lineage>
</organism>
<dbReference type="CDD" id="cd10432">
    <property type="entry name" value="BI-1-like_bacterial"/>
    <property type="match status" value="1"/>
</dbReference>
<evidence type="ECO:0000256" key="6">
    <source>
        <dbReference type="SAM" id="Phobius"/>
    </source>
</evidence>
<evidence type="ECO:0000256" key="3">
    <source>
        <dbReference type="ARBA" id="ARBA00022989"/>
    </source>
</evidence>
<dbReference type="InterPro" id="IPR006214">
    <property type="entry name" value="Bax_inhibitor_1-related"/>
</dbReference>
<feature type="compositionally biased region" description="Basic and acidic residues" evidence="5">
    <location>
        <begin position="250"/>
        <end position="274"/>
    </location>
</feature>
<evidence type="ECO:0000256" key="5">
    <source>
        <dbReference type="SAM" id="MobiDB-lite"/>
    </source>
</evidence>
<keyword evidence="3 6" id="KW-1133">Transmembrane helix</keyword>
<keyword evidence="8" id="KW-1185">Reference proteome</keyword>
<proteinExistence type="predicted"/>
<evidence type="ECO:0000313" key="8">
    <source>
        <dbReference type="Proteomes" id="UP001549119"/>
    </source>
</evidence>
<evidence type="ECO:0000256" key="4">
    <source>
        <dbReference type="ARBA" id="ARBA00023136"/>
    </source>
</evidence>
<name>A0ABV2N9T9_9HYPH</name>
<feature type="transmembrane region" description="Helical" evidence="6">
    <location>
        <begin position="110"/>
        <end position="130"/>
    </location>
</feature>
<feature type="transmembrane region" description="Helical" evidence="6">
    <location>
        <begin position="166"/>
        <end position="185"/>
    </location>
</feature>
<dbReference type="Proteomes" id="UP001549119">
    <property type="component" value="Unassembled WGS sequence"/>
</dbReference>
<feature type="region of interest" description="Disordered" evidence="5">
    <location>
        <begin position="218"/>
        <end position="285"/>
    </location>
</feature>
<feature type="transmembrane region" description="Helical" evidence="6">
    <location>
        <begin position="191"/>
        <end position="207"/>
    </location>
</feature>
<comment type="subcellular location">
    <subcellularLocation>
        <location evidence="1">Membrane</location>
        <topology evidence="1">Multi-pass membrane protein</topology>
    </subcellularLocation>
</comment>
<keyword evidence="2 6" id="KW-0812">Transmembrane</keyword>
<protein>
    <submittedName>
        <fullName evidence="7">FtsH-binding integral membrane protein</fullName>
    </submittedName>
</protein>
<dbReference type="Pfam" id="PF01027">
    <property type="entry name" value="Bax1-I"/>
    <property type="match status" value="1"/>
</dbReference>
<reference evidence="7 8" key="1">
    <citation type="submission" date="2024-06" db="EMBL/GenBank/DDBJ databases">
        <title>Genomics of switchgrass bacterial isolates.</title>
        <authorList>
            <person name="Shade A."/>
        </authorList>
    </citation>
    <scope>NUCLEOTIDE SEQUENCE [LARGE SCALE GENOMIC DNA]</scope>
    <source>
        <strain evidence="7 8">PvP084</strain>
    </source>
</reference>
<evidence type="ECO:0000256" key="1">
    <source>
        <dbReference type="ARBA" id="ARBA00004141"/>
    </source>
</evidence>